<dbReference type="InterPro" id="IPR002509">
    <property type="entry name" value="NODB_dom"/>
</dbReference>
<dbReference type="CDD" id="cd10918">
    <property type="entry name" value="CE4_NodB_like_5s_6s"/>
    <property type="match status" value="1"/>
</dbReference>
<dbReference type="InterPro" id="IPR051398">
    <property type="entry name" value="Polysacch_Deacetylase"/>
</dbReference>
<dbReference type="Pfam" id="PF01522">
    <property type="entry name" value="Polysacc_deac_1"/>
    <property type="match status" value="1"/>
</dbReference>
<dbReference type="PROSITE" id="PS51677">
    <property type="entry name" value="NODB"/>
    <property type="match status" value="1"/>
</dbReference>
<keyword evidence="4" id="KW-0732">Signal</keyword>
<proteinExistence type="inferred from homology"/>
<dbReference type="RefSeq" id="WP_196220662.1">
    <property type="nucleotide sequence ID" value="NZ_BAAAEA010000003.1"/>
</dbReference>
<comment type="function">
    <text evidence="1">Is involved in generating a small heat-stable compound (Nod), an acylated oligomer of N-acetylglucosamine, that stimulates mitosis in various plant protoplasts.</text>
</comment>
<evidence type="ECO:0000313" key="8">
    <source>
        <dbReference type="Proteomes" id="UP001157914"/>
    </source>
</evidence>
<dbReference type="Gene3D" id="3.20.20.370">
    <property type="entry name" value="Glycoside hydrolase/deacetylase"/>
    <property type="match status" value="1"/>
</dbReference>
<comment type="caution">
    <text evidence="7">The sequence shown here is derived from an EMBL/GenBank/DDBJ whole genome shotgun (WGS) entry which is preliminary data.</text>
</comment>
<dbReference type="SUPFAM" id="SSF88713">
    <property type="entry name" value="Glycoside hydrolase/deacetylase"/>
    <property type="match status" value="1"/>
</dbReference>
<evidence type="ECO:0000256" key="2">
    <source>
        <dbReference type="ARBA" id="ARBA00010973"/>
    </source>
</evidence>
<evidence type="ECO:0000313" key="7">
    <source>
        <dbReference type="EMBL" id="SMP14950.1"/>
    </source>
</evidence>
<evidence type="ECO:0000256" key="3">
    <source>
        <dbReference type="ARBA" id="ARBA00020071"/>
    </source>
</evidence>
<dbReference type="PANTHER" id="PTHR34216">
    <property type="match status" value="1"/>
</dbReference>
<evidence type="ECO:0000259" key="6">
    <source>
        <dbReference type="PROSITE" id="PS51677"/>
    </source>
</evidence>
<dbReference type="PANTHER" id="PTHR34216:SF7">
    <property type="entry name" value="POLY-BETA-1,6-N-ACETYL-D-GLUCOSAMINE N-DEACETYLASE"/>
    <property type="match status" value="1"/>
</dbReference>
<dbReference type="InterPro" id="IPR011330">
    <property type="entry name" value="Glyco_hydro/deAcase_b/a-brl"/>
</dbReference>
<reference evidence="7 8" key="1">
    <citation type="submission" date="2017-05" db="EMBL/GenBank/DDBJ databases">
        <authorList>
            <person name="Varghese N."/>
            <person name="Submissions S."/>
        </authorList>
    </citation>
    <scope>NUCLEOTIDE SEQUENCE [LARGE SCALE GENOMIC DNA]</scope>
    <source>
        <strain evidence="7 8">DSM 15949</strain>
    </source>
</reference>
<evidence type="ECO:0000256" key="4">
    <source>
        <dbReference type="ARBA" id="ARBA00022729"/>
    </source>
</evidence>
<dbReference type="EMBL" id="FXTT01000002">
    <property type="protein sequence ID" value="SMP14950.1"/>
    <property type="molecule type" value="Genomic_DNA"/>
</dbReference>
<feature type="domain" description="NodB homology" evidence="6">
    <location>
        <begin position="66"/>
        <end position="314"/>
    </location>
</feature>
<evidence type="ECO:0000256" key="5">
    <source>
        <dbReference type="ARBA" id="ARBA00032976"/>
    </source>
</evidence>
<protein>
    <recommendedName>
        <fullName evidence="3">Chitooligosaccharide deacetylase</fullName>
    </recommendedName>
    <alternativeName>
        <fullName evidence="5">Nodulation protein B</fullName>
    </alternativeName>
</protein>
<accession>A0ABY1NQ09</accession>
<sequence length="314" mass="35384">MARLLNRALYAHVILYHAVFETVPDAINTHFHNVTPDVLYAQLAWMKQYFDFVTVDELRARPDREGTCAVTFDDAYKSVFQNALPVLNDLKIPATVFVIGSTLSGSIFWRDKIRWIMKNGATEDFLEAASPFCTEHGIRSANFYKQTKSQSVHTAELVRHVDDFLQMHEAFEWDALKLCAEQQQELLDHPLLSYGNHTHHHYVLPSLEADAKRAEIGETAKLLTECGKKLSGVFSIPFGGRNMFDAETLRLIHNAGYDAVLLSRTRVNHVTRGALPEISGVPYLERYMAPETLEMFQDGIVALIADAAARATST</sequence>
<dbReference type="Proteomes" id="UP001157914">
    <property type="component" value="Unassembled WGS sequence"/>
</dbReference>
<gene>
    <name evidence="7" type="ORF">SAMN06265374_1505</name>
</gene>
<evidence type="ECO:0000256" key="1">
    <source>
        <dbReference type="ARBA" id="ARBA00003236"/>
    </source>
</evidence>
<comment type="similarity">
    <text evidence="2">Belongs to the polysaccharide deacetylase family.</text>
</comment>
<organism evidence="7 8">
    <name type="scientific">Roseibium denhamense</name>
    <dbReference type="NCBI Taxonomy" id="76305"/>
    <lineage>
        <taxon>Bacteria</taxon>
        <taxon>Pseudomonadati</taxon>
        <taxon>Pseudomonadota</taxon>
        <taxon>Alphaproteobacteria</taxon>
        <taxon>Hyphomicrobiales</taxon>
        <taxon>Stappiaceae</taxon>
        <taxon>Roseibium</taxon>
    </lineage>
</organism>
<name>A0ABY1NQ09_9HYPH</name>
<keyword evidence="8" id="KW-1185">Reference proteome</keyword>